<keyword evidence="2" id="KW-1185">Reference proteome</keyword>
<reference evidence="1 2" key="2">
    <citation type="submission" date="2018-03" db="EMBL/GenBank/DDBJ databases">
        <title>Genetic Diversity and Phenotypic Plasticity of AHL Mediated Quorum Sensing in Environmental Strains of Vibrio mediterranei.</title>
        <authorList>
            <person name="Lantoine F."/>
            <person name="Vouve F."/>
        </authorList>
    </citation>
    <scope>NUCLEOTIDE SEQUENCE [LARGE SCALE GENOMIC DNA]</scope>
    <source>
        <strain evidence="1 2">17LN0615E</strain>
    </source>
</reference>
<evidence type="ECO:0000313" key="1">
    <source>
        <dbReference type="EMBL" id="PRQ65139.1"/>
    </source>
</evidence>
<name>A0ABX5D622_9VIBR</name>
<proteinExistence type="predicted"/>
<reference evidence="1 2" key="1">
    <citation type="submission" date="2017-09" db="EMBL/GenBank/DDBJ databases">
        <authorList>
            <person name="Girard L."/>
            <person name="Lami R."/>
            <person name="Suzuki M."/>
            <person name="Baudart J."/>
        </authorList>
    </citation>
    <scope>NUCLEOTIDE SEQUENCE [LARGE SCALE GENOMIC DNA]</scope>
    <source>
        <strain evidence="1 2">17LN0615E</strain>
    </source>
</reference>
<organism evidence="1 2">
    <name type="scientific">Vibrio mediterranei</name>
    <dbReference type="NCBI Taxonomy" id="689"/>
    <lineage>
        <taxon>Bacteria</taxon>
        <taxon>Pseudomonadati</taxon>
        <taxon>Pseudomonadota</taxon>
        <taxon>Gammaproteobacteria</taxon>
        <taxon>Vibrionales</taxon>
        <taxon>Vibrionaceae</taxon>
        <taxon>Vibrio</taxon>
    </lineage>
</organism>
<evidence type="ECO:0000313" key="2">
    <source>
        <dbReference type="Proteomes" id="UP000238163"/>
    </source>
</evidence>
<protein>
    <submittedName>
        <fullName evidence="1">Uncharacterized protein</fullName>
    </submittedName>
</protein>
<gene>
    <name evidence="1" type="ORF">COR51_23750</name>
</gene>
<dbReference type="RefSeq" id="WP_106008905.1">
    <property type="nucleotide sequence ID" value="NZ_JAKEUH010000225.1"/>
</dbReference>
<dbReference type="Proteomes" id="UP000238163">
    <property type="component" value="Unassembled WGS sequence"/>
</dbReference>
<dbReference type="EMBL" id="NWTN01000026">
    <property type="protein sequence ID" value="PRQ65139.1"/>
    <property type="molecule type" value="Genomic_DNA"/>
</dbReference>
<sequence length="149" mass="16868">MSVAISQDVQIYAQSVGLRHKLKASKSIRKIVRESQALRKAIAEVRERKAARHYYHNTIQDLFDKGLGLQVRAICHSRHFYTYSELQQLAVSLGEHSILSNWQVSLVASATFTGAIIMTCHDVVCPAVIFEATERGFRPVGFDFDYQAR</sequence>
<comment type="caution">
    <text evidence="1">The sequence shown here is derived from an EMBL/GenBank/DDBJ whole genome shotgun (WGS) entry which is preliminary data.</text>
</comment>
<accession>A0ABX5D622</accession>